<feature type="non-terminal residue" evidence="2">
    <location>
        <position position="1"/>
    </location>
</feature>
<evidence type="ECO:0000256" key="1">
    <source>
        <dbReference type="SAM" id="MobiDB-lite"/>
    </source>
</evidence>
<accession>A0A381R0M0</accession>
<name>A0A381R0M0_9ZZZZ</name>
<proteinExistence type="predicted"/>
<feature type="region of interest" description="Disordered" evidence="1">
    <location>
        <begin position="450"/>
        <end position="470"/>
    </location>
</feature>
<reference evidence="2" key="1">
    <citation type="submission" date="2018-05" db="EMBL/GenBank/DDBJ databases">
        <authorList>
            <person name="Lanie J.A."/>
            <person name="Ng W.-L."/>
            <person name="Kazmierczak K.M."/>
            <person name="Andrzejewski T.M."/>
            <person name="Davidsen T.M."/>
            <person name="Wayne K.J."/>
            <person name="Tettelin H."/>
            <person name="Glass J.I."/>
            <person name="Rusch D."/>
            <person name="Podicherti R."/>
            <person name="Tsui H.-C.T."/>
            <person name="Winkler M.E."/>
        </authorList>
    </citation>
    <scope>NUCLEOTIDE SEQUENCE</scope>
</reference>
<evidence type="ECO:0000313" key="2">
    <source>
        <dbReference type="EMBL" id="SUZ85010.1"/>
    </source>
</evidence>
<dbReference type="EMBL" id="UINC01001616">
    <property type="protein sequence ID" value="SUZ85010.1"/>
    <property type="molecule type" value="Genomic_DNA"/>
</dbReference>
<organism evidence="2">
    <name type="scientific">marine metagenome</name>
    <dbReference type="NCBI Taxonomy" id="408172"/>
    <lineage>
        <taxon>unclassified sequences</taxon>
        <taxon>metagenomes</taxon>
        <taxon>ecological metagenomes</taxon>
    </lineage>
</organism>
<gene>
    <name evidence="2" type="ORF">METZ01_LOCUS37864</name>
</gene>
<sequence length="470" mass="48826">VGTDDGFRAVVDTRSVVQPLGSGHRVEWWVGGGDRWYDPSTEAAVRQVRPGAAPVLETRLRVSGGDVVATTWAAVGRGSTGPAVVVELANETPVPVAVAVAVQAASGGQVRRMSADGRRLLVDGTTAVVVDREPGRYALVDAAQDLWAMVSGGGAQVEPPRSVRCRIGAAAGALVVPLPHRASLRFAIPAADLVENPSASFPDADRVAAGWTARLVDAATVDIPDGVLSAGAHRALVDLQLAEPTAVGAVELARWGLGRQAVETLAATSDPAAERLVAAAHLWRLHRNPAWFEGPSGLPLEDLVRAPADRVEATGALGVLADLLDARGEARSAADAREAAAGVALASLPPTDPPTTTLRHLSDCLARESIDGLDLLTEVPAAWLGGGIEVHGLATPHGRLGYAVRWHGDRPALLWELDRWDDRPVVLRVPGLDTAFSTDEPTGEALLAAPAGRVPPRSAAASPPDGGEFF</sequence>
<dbReference type="AlphaFoldDB" id="A0A381R0M0"/>
<feature type="compositionally biased region" description="Low complexity" evidence="1">
    <location>
        <begin position="450"/>
        <end position="464"/>
    </location>
</feature>
<protein>
    <submittedName>
        <fullName evidence="2">Uncharacterized protein</fullName>
    </submittedName>
</protein>